<proteinExistence type="predicted"/>
<name>A0A8H3VGL5_VENIN</name>
<dbReference type="Proteomes" id="UP000447873">
    <property type="component" value="Unassembled WGS sequence"/>
</dbReference>
<gene>
    <name evidence="1" type="ORF">EG328_011160</name>
</gene>
<accession>A0A8H3VGL5</accession>
<comment type="caution">
    <text evidence="1">The sequence shown here is derived from an EMBL/GenBank/DDBJ whole genome shotgun (WGS) entry which is preliminary data.</text>
</comment>
<reference evidence="1 2" key="1">
    <citation type="submission" date="2018-12" db="EMBL/GenBank/DDBJ databases">
        <title>Venturia inaequalis Genome Resource.</title>
        <authorList>
            <person name="Lichtner F.J."/>
        </authorList>
    </citation>
    <scope>NUCLEOTIDE SEQUENCE [LARGE SCALE GENOMIC DNA]</scope>
    <source>
        <strain evidence="1 2">120213</strain>
    </source>
</reference>
<evidence type="ECO:0000313" key="1">
    <source>
        <dbReference type="EMBL" id="KAE9988400.1"/>
    </source>
</evidence>
<organism evidence="1 2">
    <name type="scientific">Venturia inaequalis</name>
    <name type="common">Apple scab fungus</name>
    <dbReference type="NCBI Taxonomy" id="5025"/>
    <lineage>
        <taxon>Eukaryota</taxon>
        <taxon>Fungi</taxon>
        <taxon>Dikarya</taxon>
        <taxon>Ascomycota</taxon>
        <taxon>Pezizomycotina</taxon>
        <taxon>Dothideomycetes</taxon>
        <taxon>Pleosporomycetidae</taxon>
        <taxon>Venturiales</taxon>
        <taxon>Venturiaceae</taxon>
        <taxon>Venturia</taxon>
    </lineage>
</organism>
<dbReference type="AlphaFoldDB" id="A0A8H3VGL5"/>
<sequence>MIDVQRVDGAEFATEDAPLSAMPHWAGVNRELILRCEDVLKKVFSSEYRAKRTGFNPTLSHSTTVGRRIEWWALLQLKTWLSIPSKAVARGSSKGPAADSLT</sequence>
<dbReference type="EMBL" id="WNWS01000008">
    <property type="protein sequence ID" value="KAE9988400.1"/>
    <property type="molecule type" value="Genomic_DNA"/>
</dbReference>
<evidence type="ECO:0000313" key="2">
    <source>
        <dbReference type="Proteomes" id="UP000447873"/>
    </source>
</evidence>
<protein>
    <submittedName>
        <fullName evidence="1">Uncharacterized protein</fullName>
    </submittedName>
</protein>